<keyword evidence="4" id="KW-0548">Nucleotidyltransferase</keyword>
<dbReference type="InterPro" id="IPR022754">
    <property type="entry name" value="DNA_pol_III_gamma-3"/>
</dbReference>
<dbReference type="InterPro" id="IPR012763">
    <property type="entry name" value="DNA_pol_III_sug/sutau_N"/>
</dbReference>
<keyword evidence="9" id="KW-0067">ATP-binding</keyword>
<dbReference type="NCBIfam" id="NF004046">
    <property type="entry name" value="PRK05563.1"/>
    <property type="match status" value="1"/>
</dbReference>
<dbReference type="GO" id="GO:0006261">
    <property type="term" value="P:DNA-templated DNA replication"/>
    <property type="evidence" value="ECO:0007669"/>
    <property type="project" value="TreeGrafter"/>
</dbReference>
<dbReference type="EMBL" id="AZDU01000025">
    <property type="protein sequence ID" value="KRL01594.1"/>
    <property type="molecule type" value="Genomic_DNA"/>
</dbReference>
<dbReference type="NCBIfam" id="TIGR02397">
    <property type="entry name" value="dnaX_nterm"/>
    <property type="match status" value="1"/>
</dbReference>
<dbReference type="CDD" id="cd18137">
    <property type="entry name" value="HLD_clamp_pol_III_gamma_tau"/>
    <property type="match status" value="1"/>
</dbReference>
<dbReference type="FunFam" id="1.10.8.60:FF:000013">
    <property type="entry name" value="DNA polymerase III subunit gamma/tau"/>
    <property type="match status" value="1"/>
</dbReference>
<dbReference type="Gene3D" id="3.40.50.300">
    <property type="entry name" value="P-loop containing nucleotide triphosphate hydrolases"/>
    <property type="match status" value="1"/>
</dbReference>
<evidence type="ECO:0000313" key="15">
    <source>
        <dbReference type="EMBL" id="KRL01594.1"/>
    </source>
</evidence>
<evidence type="ECO:0000256" key="5">
    <source>
        <dbReference type="ARBA" id="ARBA00022705"/>
    </source>
</evidence>
<keyword evidence="3" id="KW-0808">Transferase</keyword>
<dbReference type="GO" id="GO:0005524">
    <property type="term" value="F:ATP binding"/>
    <property type="evidence" value="ECO:0007669"/>
    <property type="project" value="UniProtKB-KW"/>
</dbReference>
<feature type="compositionally biased region" description="Low complexity" evidence="13">
    <location>
        <begin position="616"/>
        <end position="631"/>
    </location>
</feature>
<dbReference type="Pfam" id="PF13177">
    <property type="entry name" value="DNA_pol3_delta2"/>
    <property type="match status" value="1"/>
</dbReference>
<dbReference type="FunFam" id="3.40.50.300:FF:000014">
    <property type="entry name" value="DNA polymerase III subunit gamma/tau"/>
    <property type="match status" value="1"/>
</dbReference>
<keyword evidence="6" id="KW-0479">Metal-binding</keyword>
<feature type="region of interest" description="Disordered" evidence="13">
    <location>
        <begin position="567"/>
        <end position="639"/>
    </location>
</feature>
<keyword evidence="16" id="KW-1185">Reference proteome</keyword>
<dbReference type="CDD" id="cd00009">
    <property type="entry name" value="AAA"/>
    <property type="match status" value="1"/>
</dbReference>
<reference evidence="15 16" key="1">
    <citation type="journal article" date="2015" name="Genome Announc.">
        <title>Expanding the biotechnology potential of lactobacilli through comparative genomics of 213 strains and associated genera.</title>
        <authorList>
            <person name="Sun Z."/>
            <person name="Harris H.M."/>
            <person name="McCann A."/>
            <person name="Guo C."/>
            <person name="Argimon S."/>
            <person name="Zhang W."/>
            <person name="Yang X."/>
            <person name="Jeffery I.B."/>
            <person name="Cooney J.C."/>
            <person name="Kagawa T.F."/>
            <person name="Liu W."/>
            <person name="Song Y."/>
            <person name="Salvetti E."/>
            <person name="Wrobel A."/>
            <person name="Rasinkangas P."/>
            <person name="Parkhill J."/>
            <person name="Rea M.C."/>
            <person name="O'Sullivan O."/>
            <person name="Ritari J."/>
            <person name="Douillard F.P."/>
            <person name="Paul Ross R."/>
            <person name="Yang R."/>
            <person name="Briner A.E."/>
            <person name="Felis G.E."/>
            <person name="de Vos W.M."/>
            <person name="Barrangou R."/>
            <person name="Klaenhammer T.R."/>
            <person name="Caufield P.W."/>
            <person name="Cui Y."/>
            <person name="Zhang H."/>
            <person name="O'Toole P.W."/>
        </authorList>
    </citation>
    <scope>NUCLEOTIDE SEQUENCE [LARGE SCALE GENOMIC DNA]</scope>
    <source>
        <strain evidence="15 16">DSM 19284</strain>
    </source>
</reference>
<dbReference type="InterPro" id="IPR050238">
    <property type="entry name" value="DNA_Rep/Repair_Clamp_Loader"/>
</dbReference>
<dbReference type="Pfam" id="PF22608">
    <property type="entry name" value="DNAX_ATPase_lid"/>
    <property type="match status" value="1"/>
</dbReference>
<keyword evidence="7" id="KW-0547">Nucleotide-binding</keyword>
<evidence type="ECO:0000256" key="3">
    <source>
        <dbReference type="ARBA" id="ARBA00022679"/>
    </source>
</evidence>
<evidence type="ECO:0000256" key="10">
    <source>
        <dbReference type="ARBA" id="ARBA00022932"/>
    </source>
</evidence>
<gene>
    <name evidence="15" type="ORF">FC20_GL000832</name>
</gene>
<dbReference type="InterPro" id="IPR045085">
    <property type="entry name" value="HLD_clamp_pol_III_gamma_tau"/>
</dbReference>
<evidence type="ECO:0000256" key="7">
    <source>
        <dbReference type="ARBA" id="ARBA00022741"/>
    </source>
</evidence>
<evidence type="ECO:0000256" key="4">
    <source>
        <dbReference type="ARBA" id="ARBA00022695"/>
    </source>
</evidence>
<dbReference type="InterPro" id="IPR027417">
    <property type="entry name" value="P-loop_NTPase"/>
</dbReference>
<dbReference type="GO" id="GO:0003677">
    <property type="term" value="F:DNA binding"/>
    <property type="evidence" value="ECO:0007669"/>
    <property type="project" value="InterPro"/>
</dbReference>
<evidence type="ECO:0000256" key="1">
    <source>
        <dbReference type="ARBA" id="ARBA00006360"/>
    </source>
</evidence>
<dbReference type="SUPFAM" id="SSF52540">
    <property type="entry name" value="P-loop containing nucleoside triphosphate hydrolases"/>
    <property type="match status" value="1"/>
</dbReference>
<keyword evidence="8" id="KW-0862">Zinc</keyword>
<comment type="catalytic activity">
    <reaction evidence="11">
        <text>DNA(n) + a 2'-deoxyribonucleoside 5'-triphosphate = DNA(n+1) + diphosphate</text>
        <dbReference type="Rhea" id="RHEA:22508"/>
        <dbReference type="Rhea" id="RHEA-COMP:17339"/>
        <dbReference type="Rhea" id="RHEA-COMP:17340"/>
        <dbReference type="ChEBI" id="CHEBI:33019"/>
        <dbReference type="ChEBI" id="CHEBI:61560"/>
        <dbReference type="ChEBI" id="CHEBI:173112"/>
        <dbReference type="EC" id="2.7.7.7"/>
    </reaction>
</comment>
<evidence type="ECO:0000259" key="14">
    <source>
        <dbReference type="SMART" id="SM00382"/>
    </source>
</evidence>
<evidence type="ECO:0000313" key="16">
    <source>
        <dbReference type="Proteomes" id="UP000051074"/>
    </source>
</evidence>
<keyword evidence="10" id="KW-0239">DNA-directed DNA polymerase</keyword>
<dbReference type="InterPro" id="IPR001270">
    <property type="entry name" value="ClpA/B"/>
</dbReference>
<evidence type="ECO:0000256" key="8">
    <source>
        <dbReference type="ARBA" id="ARBA00022833"/>
    </source>
</evidence>
<keyword evidence="5" id="KW-0235">DNA replication</keyword>
<dbReference type="eggNOG" id="COG2812">
    <property type="taxonomic scope" value="Bacteria"/>
</dbReference>
<dbReference type="SMART" id="SM00382">
    <property type="entry name" value="AAA"/>
    <property type="match status" value="1"/>
</dbReference>
<comment type="similarity">
    <text evidence="1">Belongs to the DnaX/STICHEL family.</text>
</comment>
<dbReference type="PANTHER" id="PTHR11669:SF0">
    <property type="entry name" value="PROTEIN STICHEL-LIKE 2"/>
    <property type="match status" value="1"/>
</dbReference>
<dbReference type="SUPFAM" id="SSF48019">
    <property type="entry name" value="post-AAA+ oligomerization domain-like"/>
    <property type="match status" value="1"/>
</dbReference>
<evidence type="ECO:0000256" key="11">
    <source>
        <dbReference type="ARBA" id="ARBA00049244"/>
    </source>
</evidence>
<dbReference type="PANTHER" id="PTHR11669">
    <property type="entry name" value="REPLICATION FACTOR C / DNA POLYMERASE III GAMMA-TAU SUBUNIT"/>
    <property type="match status" value="1"/>
</dbReference>
<dbReference type="PATRIC" id="fig|1293597.4.peg.904"/>
<evidence type="ECO:0000256" key="2">
    <source>
        <dbReference type="ARBA" id="ARBA00012417"/>
    </source>
</evidence>
<dbReference type="Pfam" id="PF12169">
    <property type="entry name" value="DNA_pol3_gamma3"/>
    <property type="match status" value="1"/>
</dbReference>
<keyword evidence="12" id="KW-0175">Coiled coil</keyword>
<dbReference type="GO" id="GO:0009360">
    <property type="term" value="C:DNA polymerase III complex"/>
    <property type="evidence" value="ECO:0007669"/>
    <property type="project" value="InterPro"/>
</dbReference>
<evidence type="ECO:0000256" key="9">
    <source>
        <dbReference type="ARBA" id="ARBA00022840"/>
    </source>
</evidence>
<dbReference type="Proteomes" id="UP000051074">
    <property type="component" value="Unassembled WGS sequence"/>
</dbReference>
<dbReference type="InterPro" id="IPR003593">
    <property type="entry name" value="AAA+_ATPase"/>
</dbReference>
<feature type="compositionally biased region" description="Basic and acidic residues" evidence="13">
    <location>
        <begin position="567"/>
        <end position="576"/>
    </location>
</feature>
<name>K0NUH7_9LACO</name>
<evidence type="ECO:0000256" key="12">
    <source>
        <dbReference type="SAM" id="Coils"/>
    </source>
</evidence>
<feature type="coiled-coil region" evidence="12">
    <location>
        <begin position="373"/>
        <end position="400"/>
    </location>
</feature>
<sequence>MAYQALYRKWRPRTFDAVVGQEAITDTLKNSIKRGKVSHAFLFAGPRGTGKTSCAKIFAKALNCLNLQDGEPCNECANCLAADQGAMPDITEMDAASNNSVDEIRELLDKVHYAPTEGKYKVYIIDEVHMLSISAFNALLKTLEEPPASVIFILATTELQKVPATIISRTQRYNFKRISNADLVKRMEYILGQEGVAYEDRALYVIAQVADGGMRDALSILDQLLSFEKDKLLYDDALEITGFAAREDIEQLLLALLNRDAAKALDLAKKAIANGASSQNILNEIISLAVQIMLLAKSGQGQDAFVSEGFADAVSQVPASRLTGIVEAANQALGDLRFTNQQQIPLEVFLVKAAQESTNNASISGSAPAPAANPAMERQLGQLKQQIHNLTQEVAALKANPGTGSSTANLNPRHVFQMNQRLFSQDGAPTAMAQQAAQAEKAAVEKFSEIASSKDEIYAVLSEATKAGLNEAKKLWERDLPSMLEGPAKSALTYLEPIAASDNKLLLASKSRAWQIAVDPKQFMTDLDRDLEQLTKESWTIAVVEEKAWPKIRQDFIKEHAKQLQERVKRAKEAQKLEQQAPAQPQPTISDNDADFGPVPPDPEQGPVEASPLPANNDQDNDQTSNQTSNNDNRDVIEKAQELFGDVVKIKD</sequence>
<dbReference type="GO" id="GO:0046872">
    <property type="term" value="F:metal ion binding"/>
    <property type="evidence" value="ECO:0007669"/>
    <property type="project" value="UniProtKB-KW"/>
</dbReference>
<dbReference type="GO" id="GO:0003887">
    <property type="term" value="F:DNA-directed DNA polymerase activity"/>
    <property type="evidence" value="ECO:0007669"/>
    <property type="project" value="UniProtKB-KW"/>
</dbReference>
<dbReference type="RefSeq" id="WP_008462752.1">
    <property type="nucleotide sequence ID" value="NZ_AZDU01000025.1"/>
</dbReference>
<dbReference type="InterPro" id="IPR008921">
    <property type="entry name" value="DNA_pol3_clamp-load_cplx_C"/>
</dbReference>
<proteinExistence type="inferred from homology"/>
<feature type="domain" description="AAA+ ATPase" evidence="14">
    <location>
        <begin position="37"/>
        <end position="179"/>
    </location>
</feature>
<dbReference type="Gene3D" id="1.20.272.10">
    <property type="match status" value="1"/>
</dbReference>
<dbReference type="PRINTS" id="PR00300">
    <property type="entry name" value="CLPPROTEASEA"/>
</dbReference>
<accession>K0NUH7</accession>
<dbReference type="EC" id="2.7.7.7" evidence="2"/>
<comment type="caution">
    <text evidence="15">The sequence shown here is derived from an EMBL/GenBank/DDBJ whole genome shotgun (WGS) entry which is preliminary data.</text>
</comment>
<dbReference type="STRING" id="1293597.FC20_GL000832"/>
<dbReference type="Gene3D" id="1.10.8.60">
    <property type="match status" value="1"/>
</dbReference>
<feature type="compositionally biased region" description="Polar residues" evidence="13">
    <location>
        <begin position="577"/>
        <end position="591"/>
    </location>
</feature>
<organism evidence="15 16">
    <name type="scientific">Lactobacillus equicursoris DSM 19284 = JCM 14600 = CIP 110162</name>
    <dbReference type="NCBI Taxonomy" id="1293597"/>
    <lineage>
        <taxon>Bacteria</taxon>
        <taxon>Bacillati</taxon>
        <taxon>Bacillota</taxon>
        <taxon>Bacilli</taxon>
        <taxon>Lactobacillales</taxon>
        <taxon>Lactobacillaceae</taxon>
        <taxon>Lactobacillus</taxon>
    </lineage>
</organism>
<evidence type="ECO:0000256" key="6">
    <source>
        <dbReference type="ARBA" id="ARBA00022723"/>
    </source>
</evidence>
<evidence type="ECO:0000256" key="13">
    <source>
        <dbReference type="SAM" id="MobiDB-lite"/>
    </source>
</evidence>
<protein>
    <recommendedName>
        <fullName evidence="2">DNA-directed DNA polymerase</fullName>
        <ecNumber evidence="2">2.7.7.7</ecNumber>
    </recommendedName>
</protein>
<dbReference type="AlphaFoldDB" id="K0NUH7"/>